<name>A0A3Q0J2T4_DIACI</name>
<evidence type="ECO:0000313" key="3">
    <source>
        <dbReference type="RefSeq" id="XP_026681045.1"/>
    </source>
</evidence>
<evidence type="ECO:0000313" key="2">
    <source>
        <dbReference type="Proteomes" id="UP000079169"/>
    </source>
</evidence>
<accession>A0A3Q0J2T4</accession>
<dbReference type="Proteomes" id="UP000079169">
    <property type="component" value="Unplaced"/>
</dbReference>
<keyword evidence="2" id="KW-1185">Reference proteome</keyword>
<feature type="compositionally biased region" description="Low complexity" evidence="1">
    <location>
        <begin position="17"/>
        <end position="30"/>
    </location>
</feature>
<protein>
    <submittedName>
        <fullName evidence="3">Uncharacterized protein LOC113468391</fullName>
    </submittedName>
</protein>
<dbReference type="KEGG" id="dci:113468391"/>
<reference evidence="3" key="1">
    <citation type="submission" date="2025-08" db="UniProtKB">
        <authorList>
            <consortium name="RefSeq"/>
        </authorList>
    </citation>
    <scope>IDENTIFICATION</scope>
</reference>
<evidence type="ECO:0000256" key="1">
    <source>
        <dbReference type="SAM" id="MobiDB-lite"/>
    </source>
</evidence>
<dbReference type="GeneID" id="113468391"/>
<proteinExistence type="predicted"/>
<dbReference type="RefSeq" id="XP_026681045.1">
    <property type="nucleotide sequence ID" value="XM_026825244.1"/>
</dbReference>
<gene>
    <name evidence="3" type="primary">LOC113468391</name>
</gene>
<dbReference type="AlphaFoldDB" id="A0A3Q0J2T4"/>
<organism evidence="2 3">
    <name type="scientific">Diaphorina citri</name>
    <name type="common">Asian citrus psyllid</name>
    <dbReference type="NCBI Taxonomy" id="121845"/>
    <lineage>
        <taxon>Eukaryota</taxon>
        <taxon>Metazoa</taxon>
        <taxon>Ecdysozoa</taxon>
        <taxon>Arthropoda</taxon>
        <taxon>Hexapoda</taxon>
        <taxon>Insecta</taxon>
        <taxon>Pterygota</taxon>
        <taxon>Neoptera</taxon>
        <taxon>Paraneoptera</taxon>
        <taxon>Hemiptera</taxon>
        <taxon>Sternorrhyncha</taxon>
        <taxon>Psylloidea</taxon>
        <taxon>Psyllidae</taxon>
        <taxon>Diaphorininae</taxon>
        <taxon>Diaphorina</taxon>
    </lineage>
</organism>
<dbReference type="PaxDb" id="121845-A0A3Q0J2T4"/>
<sequence length="176" mass="19013">MEELTRQRNRRRERAQRMQAAKLEKQQLQQHASRIGRVPGGDESGEDESPIGKVRPPPPSRRKKPKSAAGGKGEAASSSERAVGRVVSGTSGERAFSRVVPSGTSGERAGGKVGQSAASRGVQGSSSNGVPVIKQEIKPNIKEEEFEEDCIDGFAILSFTSYEELEVRKLNSLSPR</sequence>
<feature type="region of interest" description="Disordered" evidence="1">
    <location>
        <begin position="1"/>
        <end position="131"/>
    </location>
</feature>
<feature type="compositionally biased region" description="Polar residues" evidence="1">
    <location>
        <begin position="116"/>
        <end position="129"/>
    </location>
</feature>